<dbReference type="InterPro" id="IPR002347">
    <property type="entry name" value="SDR_fam"/>
</dbReference>
<organism evidence="1 2">
    <name type="scientific">Longimicrobium terrae</name>
    <dbReference type="NCBI Taxonomy" id="1639882"/>
    <lineage>
        <taxon>Bacteria</taxon>
        <taxon>Pseudomonadati</taxon>
        <taxon>Gemmatimonadota</taxon>
        <taxon>Longimicrobiia</taxon>
        <taxon>Longimicrobiales</taxon>
        <taxon>Longimicrobiaceae</taxon>
        <taxon>Longimicrobium</taxon>
    </lineage>
</organism>
<dbReference type="Gene3D" id="3.40.50.720">
    <property type="entry name" value="NAD(P)-binding Rossmann-like Domain"/>
    <property type="match status" value="1"/>
</dbReference>
<dbReference type="RefSeq" id="WP_170034392.1">
    <property type="nucleotide sequence ID" value="NZ_JABDTL010000001.1"/>
</dbReference>
<evidence type="ECO:0000313" key="1">
    <source>
        <dbReference type="EMBL" id="MBB6070558.1"/>
    </source>
</evidence>
<dbReference type="EMBL" id="JACHIA010000005">
    <property type="protein sequence ID" value="MBB6070558.1"/>
    <property type="molecule type" value="Genomic_DNA"/>
</dbReference>
<dbReference type="AlphaFoldDB" id="A0A841GXT9"/>
<evidence type="ECO:0000313" key="2">
    <source>
        <dbReference type="Proteomes" id="UP000582837"/>
    </source>
</evidence>
<proteinExistence type="predicted"/>
<accession>A0A841GXT9</accession>
<dbReference type="Pfam" id="PF00106">
    <property type="entry name" value="adh_short"/>
    <property type="match status" value="1"/>
</dbReference>
<protein>
    <submittedName>
        <fullName evidence="1">NAD(P)-dependent dehydrogenase (Short-subunit alcohol dehydrogenase family)</fullName>
    </submittedName>
</protein>
<comment type="caution">
    <text evidence="1">The sequence shown here is derived from an EMBL/GenBank/DDBJ whole genome shotgun (WGS) entry which is preliminary data.</text>
</comment>
<dbReference type="Proteomes" id="UP000582837">
    <property type="component" value="Unassembled WGS sequence"/>
</dbReference>
<dbReference type="PANTHER" id="PTHR44147:SF2">
    <property type="entry name" value="DEHYDROGENASE_REDUCTASE SDR FAMILY MEMBER 1"/>
    <property type="match status" value="1"/>
</dbReference>
<name>A0A841GXT9_9BACT</name>
<dbReference type="PRINTS" id="PR00081">
    <property type="entry name" value="GDHRDH"/>
</dbReference>
<reference evidence="1 2" key="1">
    <citation type="submission" date="2020-08" db="EMBL/GenBank/DDBJ databases">
        <title>Genomic Encyclopedia of Type Strains, Phase IV (KMG-IV): sequencing the most valuable type-strain genomes for metagenomic binning, comparative biology and taxonomic classification.</title>
        <authorList>
            <person name="Goeker M."/>
        </authorList>
    </citation>
    <scope>NUCLEOTIDE SEQUENCE [LARGE SCALE GENOMIC DNA]</scope>
    <source>
        <strain evidence="1 2">DSM 29007</strain>
    </source>
</reference>
<dbReference type="PANTHER" id="PTHR44147">
    <property type="entry name" value="DEHYDROGENASE/REDUCTASE SDR FAMILY MEMBER 1"/>
    <property type="match status" value="1"/>
</dbReference>
<dbReference type="InterPro" id="IPR036291">
    <property type="entry name" value="NAD(P)-bd_dom_sf"/>
</dbReference>
<dbReference type="SUPFAM" id="SSF51735">
    <property type="entry name" value="NAD(P)-binding Rossmann-fold domains"/>
    <property type="match status" value="1"/>
</dbReference>
<sequence>MGTLGGKVAVVTGATRGAGLAIARVLGEQGATVYVTGRTTRGGRAPDGMPGSVEDAAEAVSQAGGVGIGVRCDHTVEADIQALFARVRREQGGLDLLVNNAWGGYEGAASGLPMEPFWTLPSSWDGMFVAGVRAAFDSSRHAAPLLVERGRGLIVNTIAWAHGEYLRHLYYDVAKSALARMAYGMAWELRPHGVAAVALAPGWMRTERVMAAHDAAPFNLDATESPAYLGRAVAALVADTDVLRWSGQLLTAGDLAREYGFTDVDGRQPEPFRIPAGV</sequence>
<gene>
    <name evidence="1" type="ORF">HNQ61_002179</name>
</gene>
<keyword evidence="2" id="KW-1185">Reference proteome</keyword>